<feature type="non-terminal residue" evidence="1">
    <location>
        <position position="1"/>
    </location>
</feature>
<dbReference type="Proteomes" id="UP000076858">
    <property type="component" value="Unassembled WGS sequence"/>
</dbReference>
<dbReference type="AlphaFoldDB" id="A0A168EL05"/>
<comment type="caution">
    <text evidence="1">The sequence shown here is derived from an EMBL/GenBank/DDBJ whole genome shotgun (WGS) entry which is preliminary data.</text>
</comment>
<reference evidence="1 2" key="1">
    <citation type="submission" date="2016-03" db="EMBL/GenBank/DDBJ databases">
        <title>EvidentialGene: Evidence-directed Construction of Genes on Genomes.</title>
        <authorList>
            <person name="Gilbert D.G."/>
            <person name="Choi J.-H."/>
            <person name="Mockaitis K."/>
            <person name="Colbourne J."/>
            <person name="Pfrender M."/>
        </authorList>
    </citation>
    <scope>NUCLEOTIDE SEQUENCE [LARGE SCALE GENOMIC DNA]</scope>
    <source>
        <strain evidence="1 2">Xinb3</strain>
        <tissue evidence="1">Complete organism</tissue>
    </source>
</reference>
<proteinExistence type="predicted"/>
<keyword evidence="2" id="KW-1185">Reference proteome</keyword>
<name>A0A168EL05_9CRUS</name>
<evidence type="ECO:0000313" key="1">
    <source>
        <dbReference type="EMBL" id="KZS00156.1"/>
    </source>
</evidence>
<organism evidence="1 2">
    <name type="scientific">Daphnia magna</name>
    <dbReference type="NCBI Taxonomy" id="35525"/>
    <lineage>
        <taxon>Eukaryota</taxon>
        <taxon>Metazoa</taxon>
        <taxon>Ecdysozoa</taxon>
        <taxon>Arthropoda</taxon>
        <taxon>Crustacea</taxon>
        <taxon>Branchiopoda</taxon>
        <taxon>Diplostraca</taxon>
        <taxon>Cladocera</taxon>
        <taxon>Anomopoda</taxon>
        <taxon>Daphniidae</taxon>
        <taxon>Daphnia</taxon>
    </lineage>
</organism>
<sequence>KCKRFQVKCDNTLLARLHLNNVPLLSILDDWIYILVIHGYSNGQDVDVFEILPWPHLDVGYTLFVHVLDSPPYIQFSRNMYSRTTFKLNKVCHELNVILVVFSTYKYSDRGERGQT</sequence>
<dbReference type="EMBL" id="LRGB01011473">
    <property type="protein sequence ID" value="KZS00156.1"/>
    <property type="molecule type" value="Genomic_DNA"/>
</dbReference>
<accession>A0A168EL05</accession>
<gene>
    <name evidence="1" type="ORF">APZ42_003670</name>
</gene>
<evidence type="ECO:0000313" key="2">
    <source>
        <dbReference type="Proteomes" id="UP000076858"/>
    </source>
</evidence>
<protein>
    <submittedName>
        <fullName evidence="1">Uncharacterized protein</fullName>
    </submittedName>
</protein>